<dbReference type="SUPFAM" id="SSF46626">
    <property type="entry name" value="Cytochrome c"/>
    <property type="match status" value="1"/>
</dbReference>
<keyword evidence="3" id="KW-0408">Iron</keyword>
<evidence type="ECO:0000256" key="1">
    <source>
        <dbReference type="ARBA" id="ARBA00022617"/>
    </source>
</evidence>
<evidence type="ECO:0000259" key="4">
    <source>
        <dbReference type="PROSITE" id="PS51007"/>
    </source>
</evidence>
<evidence type="ECO:0000256" key="2">
    <source>
        <dbReference type="ARBA" id="ARBA00022723"/>
    </source>
</evidence>
<dbReference type="AlphaFoldDB" id="A0A1W1BN41"/>
<keyword evidence="2" id="KW-0479">Metal-binding</keyword>
<proteinExistence type="predicted"/>
<dbReference type="EMBL" id="FPHN01000044">
    <property type="protein sequence ID" value="SFV54978.1"/>
    <property type="molecule type" value="Genomic_DNA"/>
</dbReference>
<evidence type="ECO:0000313" key="5">
    <source>
        <dbReference type="EMBL" id="SFV54978.1"/>
    </source>
</evidence>
<organism evidence="5">
    <name type="scientific">hydrothermal vent metagenome</name>
    <dbReference type="NCBI Taxonomy" id="652676"/>
    <lineage>
        <taxon>unclassified sequences</taxon>
        <taxon>metagenomes</taxon>
        <taxon>ecological metagenomes</taxon>
    </lineage>
</organism>
<dbReference type="GO" id="GO:0020037">
    <property type="term" value="F:heme binding"/>
    <property type="evidence" value="ECO:0007669"/>
    <property type="project" value="InterPro"/>
</dbReference>
<dbReference type="GO" id="GO:0009055">
    <property type="term" value="F:electron transfer activity"/>
    <property type="evidence" value="ECO:0007669"/>
    <property type="project" value="InterPro"/>
</dbReference>
<dbReference type="InterPro" id="IPR036909">
    <property type="entry name" value="Cyt_c-like_dom_sf"/>
</dbReference>
<dbReference type="PROSITE" id="PS51007">
    <property type="entry name" value="CYTC"/>
    <property type="match status" value="1"/>
</dbReference>
<dbReference type="Gene3D" id="1.10.760.10">
    <property type="entry name" value="Cytochrome c-like domain"/>
    <property type="match status" value="1"/>
</dbReference>
<reference evidence="5" key="1">
    <citation type="submission" date="2016-10" db="EMBL/GenBank/DDBJ databases">
        <authorList>
            <person name="de Groot N.N."/>
        </authorList>
    </citation>
    <scope>NUCLEOTIDE SEQUENCE</scope>
</reference>
<protein>
    <submittedName>
        <fullName evidence="5">Cytochrome c, class I</fullName>
    </submittedName>
</protein>
<gene>
    <name evidence="5" type="ORF">MNB_SV-14-101</name>
</gene>
<feature type="domain" description="Cytochrome c" evidence="4">
    <location>
        <begin position="179"/>
        <end position="281"/>
    </location>
</feature>
<evidence type="ECO:0000256" key="3">
    <source>
        <dbReference type="ARBA" id="ARBA00023004"/>
    </source>
</evidence>
<name>A0A1W1BN41_9ZZZZ</name>
<dbReference type="InterPro" id="IPR009056">
    <property type="entry name" value="Cyt_c-like_dom"/>
</dbReference>
<accession>A0A1W1BN41</accession>
<dbReference type="GO" id="GO:0046872">
    <property type="term" value="F:metal ion binding"/>
    <property type="evidence" value="ECO:0007669"/>
    <property type="project" value="UniProtKB-KW"/>
</dbReference>
<dbReference type="Gene3D" id="1.20.120.1490">
    <property type="match status" value="1"/>
</dbReference>
<sequence>MKKQLMIISTLALLLNGTAMADANLEKGAGAQKLAKMAGEKSPFYRTAKEAFPKDYFLVNQNLPFLVGVSLFHPNSDTLNLDKKQLEAIIELKNSTVPKAAKVAKEIKAMELELAKASLDDKKEPKSLNELVEKISKARTALTKGHLECIHKIQTILSDKQYATLLKLASTPAKPKVTPATNEGQTLFTQKCATCHITTRPKDMSTLIAPPLMGVMRHLKDTYSDKSKAVVFIKDYVLNPSKDKAVCMPQKIKRFGLMPSQKGNVTEKELEVIANWMFDNFPPKGFRGMGHGRFNGMQYK</sequence>
<keyword evidence="1" id="KW-0349">Heme</keyword>